<dbReference type="Gene3D" id="3.40.720.10">
    <property type="entry name" value="Alkaline Phosphatase, subunit A"/>
    <property type="match status" value="1"/>
</dbReference>
<dbReference type="PANTHER" id="PTHR42693">
    <property type="entry name" value="ARYLSULFATASE FAMILY MEMBER"/>
    <property type="match status" value="1"/>
</dbReference>
<reference evidence="5" key="1">
    <citation type="submission" date="2023-07" db="EMBL/GenBank/DDBJ databases">
        <title>Genomic Encyclopedia of Type Strains, Phase IV (KMG-IV): sequencing the most valuable type-strain genomes for metagenomic binning, comparative biology and taxonomic classification.</title>
        <authorList>
            <person name="Goeker M."/>
        </authorList>
    </citation>
    <scope>NUCLEOTIDE SEQUENCE</scope>
    <source>
        <strain evidence="5">DSM 24202</strain>
    </source>
</reference>
<evidence type="ECO:0000259" key="4">
    <source>
        <dbReference type="Pfam" id="PF11893"/>
    </source>
</evidence>
<feature type="domain" description="Sulfatase N-terminal" evidence="3">
    <location>
        <begin position="266"/>
        <end position="542"/>
    </location>
</feature>
<feature type="domain" description="Inner membrane protein YejM N-terminal" evidence="4">
    <location>
        <begin position="78"/>
        <end position="255"/>
    </location>
</feature>
<evidence type="ECO:0000256" key="1">
    <source>
        <dbReference type="ARBA" id="ARBA00008779"/>
    </source>
</evidence>
<dbReference type="Proteomes" id="UP001238163">
    <property type="component" value="Unassembled WGS sequence"/>
</dbReference>
<dbReference type="InterPro" id="IPR050738">
    <property type="entry name" value="Sulfatase"/>
</dbReference>
<feature type="transmembrane region" description="Helical" evidence="2">
    <location>
        <begin position="175"/>
        <end position="195"/>
    </location>
</feature>
<feature type="transmembrane region" description="Helical" evidence="2">
    <location>
        <begin position="7"/>
        <end position="28"/>
    </location>
</feature>
<proteinExistence type="inferred from homology"/>
<dbReference type="RefSeq" id="WP_307263469.1">
    <property type="nucleotide sequence ID" value="NZ_JAUSVL010000001.1"/>
</dbReference>
<gene>
    <name evidence="5" type="ORF">J3R75_003236</name>
</gene>
<keyword evidence="2" id="KW-0472">Membrane</keyword>
<evidence type="ECO:0000313" key="5">
    <source>
        <dbReference type="EMBL" id="MDQ0291129.1"/>
    </source>
</evidence>
<dbReference type="GO" id="GO:0004065">
    <property type="term" value="F:arylsulfatase activity"/>
    <property type="evidence" value="ECO:0007669"/>
    <property type="project" value="TreeGrafter"/>
</dbReference>
<dbReference type="PANTHER" id="PTHR42693:SF33">
    <property type="entry name" value="ARYLSULFATASE"/>
    <property type="match status" value="1"/>
</dbReference>
<dbReference type="InterPro" id="IPR024588">
    <property type="entry name" value="YejM_N"/>
</dbReference>
<dbReference type="AlphaFoldDB" id="A0AAE4APB0"/>
<dbReference type="PIRSF" id="PIRSF004950">
    <property type="entry name" value="Mmb_sulf_HI0842"/>
    <property type="match status" value="1"/>
</dbReference>
<feature type="transmembrane region" description="Helical" evidence="2">
    <location>
        <begin position="40"/>
        <end position="60"/>
    </location>
</feature>
<keyword evidence="6" id="KW-1185">Reference proteome</keyword>
<dbReference type="InterPro" id="IPR000917">
    <property type="entry name" value="Sulfatase_N"/>
</dbReference>
<dbReference type="Pfam" id="PF00884">
    <property type="entry name" value="Sulfatase"/>
    <property type="match status" value="1"/>
</dbReference>
<organism evidence="5 6">
    <name type="scientific">Oligosphaera ethanolica</name>
    <dbReference type="NCBI Taxonomy" id="760260"/>
    <lineage>
        <taxon>Bacteria</taxon>
        <taxon>Pseudomonadati</taxon>
        <taxon>Lentisphaerota</taxon>
        <taxon>Oligosphaeria</taxon>
        <taxon>Oligosphaerales</taxon>
        <taxon>Oligosphaeraceae</taxon>
        <taxon>Oligosphaera</taxon>
    </lineage>
</organism>
<name>A0AAE4APB0_9BACT</name>
<dbReference type="InterPro" id="IPR012159">
    <property type="entry name" value="YejM-like"/>
</dbReference>
<dbReference type="SUPFAM" id="SSF53649">
    <property type="entry name" value="Alkaline phosphatase-like"/>
    <property type="match status" value="1"/>
</dbReference>
<dbReference type="InterPro" id="IPR017850">
    <property type="entry name" value="Alkaline_phosphatase_core_sf"/>
</dbReference>
<evidence type="ECO:0000259" key="3">
    <source>
        <dbReference type="Pfam" id="PF00884"/>
    </source>
</evidence>
<protein>
    <submittedName>
        <fullName evidence="5">Membrane-anchored protein YejM (Alkaline phosphatase superfamily)</fullName>
    </submittedName>
</protein>
<feature type="transmembrane region" description="Helical" evidence="2">
    <location>
        <begin position="81"/>
        <end position="98"/>
    </location>
</feature>
<feature type="transmembrane region" description="Helical" evidence="2">
    <location>
        <begin position="134"/>
        <end position="154"/>
    </location>
</feature>
<evidence type="ECO:0000313" key="6">
    <source>
        <dbReference type="Proteomes" id="UP001238163"/>
    </source>
</evidence>
<dbReference type="CDD" id="cd16148">
    <property type="entry name" value="sulfatase_like"/>
    <property type="match status" value="1"/>
</dbReference>
<comment type="similarity">
    <text evidence="1">Belongs to the sulfatase family.</text>
</comment>
<keyword evidence="2" id="KW-0812">Transmembrane</keyword>
<comment type="caution">
    <text evidence="5">The sequence shown here is derived from an EMBL/GenBank/DDBJ whole genome shotgun (WGS) entry which is preliminary data.</text>
</comment>
<dbReference type="EMBL" id="JAUSVL010000001">
    <property type="protein sequence ID" value="MDQ0291129.1"/>
    <property type="molecule type" value="Genomic_DNA"/>
</dbReference>
<accession>A0AAE4APB0</accession>
<sequence length="635" mass="72302">MHPPALCFSVYSLSLILLTLPLTGWFVWYDDSGDGPFRAVFLASSWLAYTVIYLLPAIFFSYQARLCSDRWGRDSRPTRSCWFFAGTAAFLCQLYLISDGVMLQKFGYHLNGLVWNLLITPGGFESMGIEYNSILPILAGVSALAALHAALVTFSRQGRAVHQRLTGLLRPWLQYLFGTLFVLSLCLSLLCTGLADFYRHNTTLTAIDALPLVFTLRMRRFLRSIGGHEPERDDYTPLDVDCRQPALLNYPRQPIVRDADRQRPPIIWLLGESLRADMLRPDIMPATWAFAQRSQRFLRHYSGGYGTRPGVFAMFYGLYGNYWYPFLKAHRSPLLIDWLQEDGYQFLCQTSARFSYPEFTQTIFAELPPECLHEDDRGKAWERDQRNTDRAIAFLHEQENDRQPFFLFNFFEVTHSPYQFCPDCVIREPYLESINYNTLGPEDAAALKNRYVNAARCLDSQFGRIIAALDELGLSDRCMVIITGDHGEEFFEKGHVGHNSTFVEEQIHVPLLIHAPGIAPGIYSGLSHHCDIVPMLAPLLGVSNPAVTYSNGVNLLAGDRSREYLLVTGWDLVAFISNNHKAVFPMSDNNLYSKRSVSDLQDQPCKDPAAFYRQNRPLLSKARQDMLNFIIPLDN</sequence>
<dbReference type="Pfam" id="PF11893">
    <property type="entry name" value="DUF3413"/>
    <property type="match status" value="1"/>
</dbReference>
<evidence type="ECO:0000256" key="2">
    <source>
        <dbReference type="SAM" id="Phobius"/>
    </source>
</evidence>
<keyword evidence="2" id="KW-1133">Transmembrane helix</keyword>